<gene>
    <name evidence="7 10" type="primary">aroA</name>
    <name evidence="10" type="ORF">ACFQFD_07085</name>
</gene>
<dbReference type="GO" id="GO:0009073">
    <property type="term" value="P:aromatic amino acid family biosynthetic process"/>
    <property type="evidence" value="ECO:0007669"/>
    <property type="project" value="UniProtKB-KW"/>
</dbReference>
<dbReference type="InterPro" id="IPR036968">
    <property type="entry name" value="Enolpyruvate_Tfrase_sf"/>
</dbReference>
<keyword evidence="7" id="KW-0963">Cytoplasm</keyword>
<dbReference type="EC" id="2.5.1.19" evidence="7"/>
<sequence>MDAHVSPSRVAGRARAPPSKSYTHRAILAAGYGTGTTVTDPLDSADPRATGRAVEAFGGAVSWVPAGDEDEDGDGDGGGAGGATAVEVAGFGGRPGTPDDVIDCANSGTTMRLVTAAAGLTDGLAVLTGDESLRSRPQGPLLDAVESLGGRAESTRRNGQAPLVVGDAMAGETVAIPGDVSSQFVTALLMAGAVTEEGIEIDLETELKSAPYVEITREVLADFGIDTERTEAGFRVPGGQQYEADEYAVPGDFSSMSYLLAAGAVAAADGESVVVEGARPSAQGDSAIVDVLDRMGADIAWDEDAGEITVGAADLAGVEVDVGDTPDLLPTIAVLGAVADGETRIVNAEHVRYKETDRVAAMAESLEKLGAEVTEERDSLTVHGGDSALAGTTVHGRGDHRLVMALTVAGLVADGETTVTGAEHVDVSFPGFFETMADLGANATVE</sequence>
<reference evidence="10 11" key="1">
    <citation type="journal article" date="2019" name="Int. J. Syst. Evol. Microbiol.">
        <title>The Global Catalogue of Microorganisms (GCM) 10K type strain sequencing project: providing services to taxonomists for standard genome sequencing and annotation.</title>
        <authorList>
            <consortium name="The Broad Institute Genomics Platform"/>
            <consortium name="The Broad Institute Genome Sequencing Center for Infectious Disease"/>
            <person name="Wu L."/>
            <person name="Ma J."/>
        </authorList>
    </citation>
    <scope>NUCLEOTIDE SEQUENCE [LARGE SCALE GENOMIC DNA]</scope>
    <source>
        <strain evidence="10 11">SYNS20</strain>
    </source>
</reference>
<evidence type="ECO:0000256" key="2">
    <source>
        <dbReference type="ARBA" id="ARBA00009948"/>
    </source>
</evidence>
<dbReference type="GO" id="GO:0005737">
    <property type="term" value="C:cytoplasm"/>
    <property type="evidence" value="ECO:0007669"/>
    <property type="project" value="UniProtKB-SubCell"/>
</dbReference>
<evidence type="ECO:0000256" key="6">
    <source>
        <dbReference type="ARBA" id="ARBA00044633"/>
    </source>
</evidence>
<dbReference type="EMBL" id="JBHSWX010000012">
    <property type="protein sequence ID" value="MFC6785743.1"/>
    <property type="molecule type" value="Genomic_DNA"/>
</dbReference>
<proteinExistence type="inferred from homology"/>
<evidence type="ECO:0000256" key="8">
    <source>
        <dbReference type="SAM" id="MobiDB-lite"/>
    </source>
</evidence>
<feature type="binding site" evidence="7">
    <location>
        <position position="181"/>
    </location>
    <ligand>
        <name>3-phosphoshikimate</name>
        <dbReference type="ChEBI" id="CHEBI:145989"/>
    </ligand>
</feature>
<feature type="binding site" evidence="7">
    <location>
        <position position="20"/>
    </location>
    <ligand>
        <name>phosphoenolpyruvate</name>
        <dbReference type="ChEBI" id="CHEBI:58702"/>
    </ligand>
</feature>
<evidence type="ECO:0000256" key="5">
    <source>
        <dbReference type="ARBA" id="ARBA00023141"/>
    </source>
</evidence>
<dbReference type="HAMAP" id="MF_00210">
    <property type="entry name" value="EPSP_synth"/>
    <property type="match status" value="1"/>
</dbReference>
<evidence type="ECO:0000256" key="1">
    <source>
        <dbReference type="ARBA" id="ARBA00004811"/>
    </source>
</evidence>
<dbReference type="InterPro" id="IPR001986">
    <property type="entry name" value="Enolpyruvate_Tfrase_dom"/>
</dbReference>
<feature type="active site" description="Proton acceptor" evidence="7">
    <location>
        <position position="327"/>
    </location>
</feature>
<feature type="binding site" evidence="7">
    <location>
        <position position="358"/>
    </location>
    <ligand>
        <name>phosphoenolpyruvate</name>
        <dbReference type="ChEBI" id="CHEBI:58702"/>
    </ligand>
</feature>
<dbReference type="InterPro" id="IPR013792">
    <property type="entry name" value="RNA3'P_cycl/enolpyr_Trfase_a/b"/>
</dbReference>
<dbReference type="NCBIfam" id="TIGR01356">
    <property type="entry name" value="aroA"/>
    <property type="match status" value="1"/>
</dbReference>
<evidence type="ECO:0000256" key="3">
    <source>
        <dbReference type="ARBA" id="ARBA00022605"/>
    </source>
</evidence>
<feature type="region of interest" description="Disordered" evidence="8">
    <location>
        <begin position="63"/>
        <end position="84"/>
    </location>
</feature>
<feature type="binding site" evidence="7">
    <location>
        <position position="183"/>
    </location>
    <ligand>
        <name>3-phosphoshikimate</name>
        <dbReference type="ChEBI" id="CHEBI:145989"/>
    </ligand>
</feature>
<accession>A0ABD5TE23</accession>
<comment type="pathway">
    <text evidence="1">Metabolic intermediate biosynthesis; chorismate biosynthesis; chorismate from D-erythrose 4-phosphate and phosphoenolpyruvate: step 6/7.</text>
</comment>
<protein>
    <recommendedName>
        <fullName evidence="7">3-phosphoshikimate 1-carboxyvinyltransferase</fullName>
        <ecNumber evidence="7">2.5.1.19</ecNumber>
    </recommendedName>
    <alternativeName>
        <fullName evidence="7">5-enolpyruvylshikimate-3-phosphate synthase</fullName>
        <shortName evidence="7">EPSP synthase</shortName>
        <shortName evidence="7">EPSPS</shortName>
    </alternativeName>
</protein>
<feature type="binding site" evidence="7">
    <location>
        <position position="183"/>
    </location>
    <ligand>
        <name>phosphoenolpyruvate</name>
        <dbReference type="ChEBI" id="CHEBI:58702"/>
    </ligand>
</feature>
<comment type="caution">
    <text evidence="7">Lacks conserved residue(s) required for the propagation of feature annotation.</text>
</comment>
<dbReference type="PROSITE" id="PS00104">
    <property type="entry name" value="EPSP_SYNTHASE_1"/>
    <property type="match status" value="1"/>
</dbReference>
<comment type="similarity">
    <text evidence="2 7">Belongs to the EPSP synthase family.</text>
</comment>
<feature type="binding site" evidence="7">
    <location>
        <position position="21"/>
    </location>
    <ligand>
        <name>3-phosphoshikimate</name>
        <dbReference type="ChEBI" id="CHEBI:145989"/>
    </ligand>
</feature>
<evidence type="ECO:0000256" key="7">
    <source>
        <dbReference type="HAMAP-Rule" id="MF_00210"/>
    </source>
</evidence>
<feature type="binding site" evidence="7">
    <location>
        <position position="136"/>
    </location>
    <ligand>
        <name>phosphoenolpyruvate</name>
        <dbReference type="ChEBI" id="CHEBI:58702"/>
    </ligand>
</feature>
<comment type="catalytic activity">
    <reaction evidence="6">
        <text>3-phosphoshikimate + phosphoenolpyruvate = 5-O-(1-carboxyvinyl)-3-phosphoshikimate + phosphate</text>
        <dbReference type="Rhea" id="RHEA:21256"/>
        <dbReference type="ChEBI" id="CHEBI:43474"/>
        <dbReference type="ChEBI" id="CHEBI:57701"/>
        <dbReference type="ChEBI" id="CHEBI:58702"/>
        <dbReference type="ChEBI" id="CHEBI:145989"/>
        <dbReference type="EC" id="2.5.1.19"/>
    </reaction>
    <physiologicalReaction direction="left-to-right" evidence="6">
        <dbReference type="Rhea" id="RHEA:21257"/>
    </physiologicalReaction>
</comment>
<feature type="region of interest" description="Disordered" evidence="8">
    <location>
        <begin position="1"/>
        <end position="21"/>
    </location>
</feature>
<dbReference type="GO" id="GO:0008652">
    <property type="term" value="P:amino acid biosynthetic process"/>
    <property type="evidence" value="ECO:0007669"/>
    <property type="project" value="UniProtKB-KW"/>
</dbReference>
<evidence type="ECO:0000259" key="9">
    <source>
        <dbReference type="Pfam" id="PF00275"/>
    </source>
</evidence>
<dbReference type="PANTHER" id="PTHR21090:SF5">
    <property type="entry name" value="PENTAFUNCTIONAL AROM POLYPEPTIDE"/>
    <property type="match status" value="1"/>
</dbReference>
<dbReference type="GO" id="GO:0009423">
    <property type="term" value="P:chorismate biosynthetic process"/>
    <property type="evidence" value="ECO:0007669"/>
    <property type="project" value="UniProtKB-UniRule"/>
</dbReference>
<keyword evidence="4 7" id="KW-0808">Transferase</keyword>
<comment type="function">
    <text evidence="7">Catalyzes the transfer of the enolpyruvyl moiety of phosphoenolpyruvate (PEP) to the 5-hydroxyl of shikimate-3-phosphate (S3P) to produce enolpyruvyl shikimate-3-phosphate and inorganic phosphate.</text>
</comment>
<keyword evidence="11" id="KW-1185">Reference proteome</keyword>
<name>A0ABD5TE23_9EURY</name>
<organism evidence="10 11">
    <name type="scientific">Halobaculum halobium</name>
    <dbReference type="NCBI Taxonomy" id="3032281"/>
    <lineage>
        <taxon>Archaea</taxon>
        <taxon>Methanobacteriati</taxon>
        <taxon>Methanobacteriota</taxon>
        <taxon>Stenosarchaea group</taxon>
        <taxon>Halobacteria</taxon>
        <taxon>Halobacteriales</taxon>
        <taxon>Haloferacaceae</taxon>
        <taxon>Halobaculum</taxon>
    </lineage>
</organism>
<feature type="binding site" evidence="7">
    <location>
        <position position="401"/>
    </location>
    <ligand>
        <name>phosphoenolpyruvate</name>
        <dbReference type="ChEBI" id="CHEBI:58702"/>
    </ligand>
</feature>
<feature type="binding site" evidence="7">
    <location>
        <position position="20"/>
    </location>
    <ligand>
        <name>3-phosphoshikimate</name>
        <dbReference type="ChEBI" id="CHEBI:145989"/>
    </ligand>
</feature>
<dbReference type="Proteomes" id="UP001596443">
    <property type="component" value="Unassembled WGS sequence"/>
</dbReference>
<feature type="binding site" evidence="7">
    <location>
        <position position="25"/>
    </location>
    <ligand>
        <name>3-phosphoshikimate</name>
        <dbReference type="ChEBI" id="CHEBI:145989"/>
    </ligand>
</feature>
<dbReference type="Gene3D" id="3.65.10.10">
    <property type="entry name" value="Enolpyruvate transferase domain"/>
    <property type="match status" value="2"/>
</dbReference>
<keyword evidence="5 7" id="KW-0057">Aromatic amino acid biosynthesis</keyword>
<dbReference type="CDD" id="cd01556">
    <property type="entry name" value="EPSP_synthase"/>
    <property type="match status" value="1"/>
</dbReference>
<dbReference type="GeneID" id="81208798"/>
<evidence type="ECO:0000313" key="11">
    <source>
        <dbReference type="Proteomes" id="UP001596443"/>
    </source>
</evidence>
<comment type="subunit">
    <text evidence="7">Monomer.</text>
</comment>
<dbReference type="Pfam" id="PF00275">
    <property type="entry name" value="EPSP_synthase"/>
    <property type="match status" value="1"/>
</dbReference>
<evidence type="ECO:0000313" key="10">
    <source>
        <dbReference type="EMBL" id="MFC6785743.1"/>
    </source>
</evidence>
<feature type="domain" description="Enolpyruvate transferase" evidence="9">
    <location>
        <begin position="7"/>
        <end position="436"/>
    </location>
</feature>
<comment type="caution">
    <text evidence="10">The sequence shown here is derived from an EMBL/GenBank/DDBJ whole genome shotgun (WGS) entry which is preliminary data.</text>
</comment>
<dbReference type="InterPro" id="IPR006264">
    <property type="entry name" value="EPSP_synthase"/>
</dbReference>
<dbReference type="GO" id="GO:0003866">
    <property type="term" value="F:3-phosphoshikimate 1-carboxyvinyltransferase activity"/>
    <property type="evidence" value="ECO:0007669"/>
    <property type="project" value="UniProtKB-UniRule"/>
</dbReference>
<keyword evidence="3 7" id="KW-0028">Amino-acid biosynthesis</keyword>
<feature type="binding site" evidence="7">
    <location>
        <position position="327"/>
    </location>
    <ligand>
        <name>3-phosphoshikimate</name>
        <dbReference type="ChEBI" id="CHEBI:145989"/>
    </ligand>
</feature>
<dbReference type="RefSeq" id="WP_284062573.1">
    <property type="nucleotide sequence ID" value="NZ_CP126158.1"/>
</dbReference>
<dbReference type="PANTHER" id="PTHR21090">
    <property type="entry name" value="AROM/DEHYDROQUINATE SYNTHASE"/>
    <property type="match status" value="1"/>
</dbReference>
<dbReference type="SUPFAM" id="SSF55205">
    <property type="entry name" value="EPT/RTPC-like"/>
    <property type="match status" value="1"/>
</dbReference>
<comment type="subcellular location">
    <subcellularLocation>
        <location evidence="7">Cytoplasm</location>
    </subcellularLocation>
</comment>
<dbReference type="AlphaFoldDB" id="A0ABD5TE23"/>
<feature type="binding site" evidence="7">
    <location>
        <position position="108"/>
    </location>
    <ligand>
        <name>phosphoenolpyruvate</name>
        <dbReference type="ChEBI" id="CHEBI:58702"/>
    </ligand>
</feature>
<evidence type="ECO:0000256" key="4">
    <source>
        <dbReference type="ARBA" id="ARBA00022679"/>
    </source>
</evidence>
<feature type="binding site" evidence="7">
    <location>
        <position position="354"/>
    </location>
    <ligand>
        <name>3-phosphoshikimate</name>
        <dbReference type="ChEBI" id="CHEBI:145989"/>
    </ligand>
</feature>
<dbReference type="InterPro" id="IPR023193">
    <property type="entry name" value="EPSP_synthase_CS"/>
</dbReference>
<dbReference type="PROSITE" id="PS00885">
    <property type="entry name" value="EPSP_SYNTHASE_2"/>
    <property type="match status" value="1"/>
</dbReference>
<feature type="binding site" evidence="7">
    <location>
        <position position="209"/>
    </location>
    <ligand>
        <name>3-phosphoshikimate</name>
        <dbReference type="ChEBI" id="CHEBI:145989"/>
    </ligand>
</feature>
<feature type="binding site" evidence="7">
    <location>
        <position position="182"/>
    </location>
    <ligand>
        <name>3-phosphoshikimate</name>
        <dbReference type="ChEBI" id="CHEBI:145989"/>
    </ligand>
</feature>
<dbReference type="PIRSF" id="PIRSF000505">
    <property type="entry name" value="EPSPS"/>
    <property type="match status" value="1"/>
</dbReference>